<evidence type="ECO:0000256" key="5">
    <source>
        <dbReference type="ARBA" id="ARBA00022989"/>
    </source>
</evidence>
<feature type="transmembrane region" description="Helical" evidence="7">
    <location>
        <begin position="112"/>
        <end position="134"/>
    </location>
</feature>
<evidence type="ECO:0000256" key="7">
    <source>
        <dbReference type="SAM" id="Phobius"/>
    </source>
</evidence>
<feature type="transmembrane region" description="Helical" evidence="7">
    <location>
        <begin position="34"/>
        <end position="53"/>
    </location>
</feature>
<evidence type="ECO:0000259" key="8">
    <source>
        <dbReference type="Pfam" id="PF03600"/>
    </source>
</evidence>
<keyword evidence="3 7" id="KW-0812">Transmembrane</keyword>
<proteinExistence type="predicted"/>
<evidence type="ECO:0000256" key="4">
    <source>
        <dbReference type="ARBA" id="ARBA00022737"/>
    </source>
</evidence>
<feature type="transmembrane region" description="Helical" evidence="7">
    <location>
        <begin position="384"/>
        <end position="403"/>
    </location>
</feature>
<feature type="transmembrane region" description="Helical" evidence="7">
    <location>
        <begin position="308"/>
        <end position="329"/>
    </location>
</feature>
<evidence type="ECO:0000313" key="10">
    <source>
        <dbReference type="Proteomes" id="UP000013827"/>
    </source>
</evidence>
<dbReference type="Proteomes" id="UP000013827">
    <property type="component" value="Unassembled WGS sequence"/>
</dbReference>
<dbReference type="PaxDb" id="2903-EOD05217"/>
<protein>
    <recommendedName>
        <fullName evidence="8">Citrate transporter-like domain-containing protein</fullName>
    </recommendedName>
</protein>
<evidence type="ECO:0000256" key="1">
    <source>
        <dbReference type="ARBA" id="ARBA00004141"/>
    </source>
</evidence>
<dbReference type="RefSeq" id="XP_005757646.1">
    <property type="nucleotide sequence ID" value="XM_005757589.1"/>
</dbReference>
<name>A0A0D3I1T2_EMIH1</name>
<comment type="subcellular location">
    <subcellularLocation>
        <location evidence="1">Membrane</location>
        <topology evidence="1">Multi-pass membrane protein</topology>
    </subcellularLocation>
</comment>
<evidence type="ECO:0000256" key="6">
    <source>
        <dbReference type="ARBA" id="ARBA00023136"/>
    </source>
</evidence>
<dbReference type="PROSITE" id="PS01271">
    <property type="entry name" value="NA_SULFATE"/>
    <property type="match status" value="1"/>
</dbReference>
<dbReference type="GO" id="GO:0055085">
    <property type="term" value="P:transmembrane transport"/>
    <property type="evidence" value="ECO:0007669"/>
    <property type="project" value="InterPro"/>
</dbReference>
<dbReference type="HOGENOM" id="CLU_617419_0_0_1"/>
<dbReference type="eggNOG" id="ENOG502QPZM">
    <property type="taxonomic scope" value="Eukaryota"/>
</dbReference>
<feature type="transmembrane region" description="Helical" evidence="7">
    <location>
        <begin position="190"/>
        <end position="214"/>
    </location>
</feature>
<sequence>MRPIPGPALRLRGGLGPTQLSRPAVPPAPVTEEVPWLSLGLSGAALLALLPLLLSMPRQAGVTAGAIAVSLLQMAVLDAPPEQALLEGVLALVWSGVITLKEALAGFASEGVVAVGVMSAATGGLAYISRFLLGRPSSRLAAVLRLVLPTMLLSAVLNNTPVCAMLMPVARSWAASLSPAVAPKQLMMPLSFATMLGGTITLIGSPAGAAYMVAAGGSLLPDGKSAPLAPRAAPSSAPSAVAAPPRGVARLWLTLGERTGTTCACGPTGVLTGTMCVAAASPPLLVPTALSALCVLMRLGCMDLSDAWAAVNGPVLLSIALSFALGKAIEVPRTVASAGSLALLFAIYAVAIAIGAVISNNAVVVLMFPIVVRMSEASGVPWRAALYTLTMAASASFSTPVSYQTNLMVSRDADYAFADFVRFGLPLQLVCMLATVPTCYLLYK</sequence>
<feature type="transmembrane region" description="Helical" evidence="7">
    <location>
        <begin position="60"/>
        <end position="77"/>
    </location>
</feature>
<dbReference type="KEGG" id="ehx:EMIHUDRAFT_198810"/>
<evidence type="ECO:0000256" key="2">
    <source>
        <dbReference type="ARBA" id="ARBA00022448"/>
    </source>
</evidence>
<dbReference type="PANTHER" id="PTHR43652">
    <property type="entry name" value="BASIC AMINO ACID ANTIPORTER YFCC-RELATED"/>
    <property type="match status" value="1"/>
</dbReference>
<feature type="transmembrane region" description="Helical" evidence="7">
    <location>
        <begin position="341"/>
        <end position="372"/>
    </location>
</feature>
<evidence type="ECO:0000256" key="3">
    <source>
        <dbReference type="ARBA" id="ARBA00022692"/>
    </source>
</evidence>
<dbReference type="InterPro" id="IPR031312">
    <property type="entry name" value="Na/sul_symport_CS"/>
</dbReference>
<accession>A0A0D3I1T2</accession>
<dbReference type="PANTHER" id="PTHR43652:SF2">
    <property type="entry name" value="BASIC AMINO ACID ANTIPORTER YFCC-RELATED"/>
    <property type="match status" value="1"/>
</dbReference>
<keyword evidence="2" id="KW-0813">Transport</keyword>
<feature type="transmembrane region" description="Helical" evidence="7">
    <location>
        <begin position="423"/>
        <end position="443"/>
    </location>
</feature>
<reference evidence="10" key="1">
    <citation type="journal article" date="2013" name="Nature">
        <title>Pan genome of the phytoplankton Emiliania underpins its global distribution.</title>
        <authorList>
            <person name="Read B.A."/>
            <person name="Kegel J."/>
            <person name="Klute M.J."/>
            <person name="Kuo A."/>
            <person name="Lefebvre S.C."/>
            <person name="Maumus F."/>
            <person name="Mayer C."/>
            <person name="Miller J."/>
            <person name="Monier A."/>
            <person name="Salamov A."/>
            <person name="Young J."/>
            <person name="Aguilar M."/>
            <person name="Claverie J.M."/>
            <person name="Frickenhaus S."/>
            <person name="Gonzalez K."/>
            <person name="Herman E.K."/>
            <person name="Lin Y.C."/>
            <person name="Napier J."/>
            <person name="Ogata H."/>
            <person name="Sarno A.F."/>
            <person name="Shmutz J."/>
            <person name="Schroeder D."/>
            <person name="de Vargas C."/>
            <person name="Verret F."/>
            <person name="von Dassow P."/>
            <person name="Valentin K."/>
            <person name="Van de Peer Y."/>
            <person name="Wheeler G."/>
            <person name="Dacks J.B."/>
            <person name="Delwiche C.F."/>
            <person name="Dyhrman S.T."/>
            <person name="Glockner G."/>
            <person name="John U."/>
            <person name="Richards T."/>
            <person name="Worden A.Z."/>
            <person name="Zhang X."/>
            <person name="Grigoriev I.V."/>
            <person name="Allen A.E."/>
            <person name="Bidle K."/>
            <person name="Borodovsky M."/>
            <person name="Bowler C."/>
            <person name="Brownlee C."/>
            <person name="Cock J.M."/>
            <person name="Elias M."/>
            <person name="Gladyshev V.N."/>
            <person name="Groth M."/>
            <person name="Guda C."/>
            <person name="Hadaegh A."/>
            <person name="Iglesias-Rodriguez M.D."/>
            <person name="Jenkins J."/>
            <person name="Jones B.M."/>
            <person name="Lawson T."/>
            <person name="Leese F."/>
            <person name="Lindquist E."/>
            <person name="Lobanov A."/>
            <person name="Lomsadze A."/>
            <person name="Malik S.B."/>
            <person name="Marsh M.E."/>
            <person name="Mackinder L."/>
            <person name="Mock T."/>
            <person name="Mueller-Roeber B."/>
            <person name="Pagarete A."/>
            <person name="Parker M."/>
            <person name="Probert I."/>
            <person name="Quesneville H."/>
            <person name="Raines C."/>
            <person name="Rensing S.A."/>
            <person name="Riano-Pachon D.M."/>
            <person name="Richier S."/>
            <person name="Rokitta S."/>
            <person name="Shiraiwa Y."/>
            <person name="Soanes D.M."/>
            <person name="van der Giezen M."/>
            <person name="Wahlund T.M."/>
            <person name="Williams B."/>
            <person name="Wilson W."/>
            <person name="Wolfe G."/>
            <person name="Wurch L.L."/>
        </authorList>
    </citation>
    <scope>NUCLEOTIDE SEQUENCE</scope>
</reference>
<dbReference type="GeneID" id="17251420"/>
<dbReference type="InterPro" id="IPR051679">
    <property type="entry name" value="DASS-Related_Transporters"/>
</dbReference>
<keyword evidence="5 7" id="KW-1133">Transmembrane helix</keyword>
<reference evidence="9" key="2">
    <citation type="submission" date="2024-10" db="UniProtKB">
        <authorList>
            <consortium name="EnsemblProtists"/>
        </authorList>
    </citation>
    <scope>IDENTIFICATION</scope>
</reference>
<feature type="domain" description="Citrate transporter-like" evidence="8">
    <location>
        <begin position="88"/>
        <end position="392"/>
    </location>
</feature>
<dbReference type="GO" id="GO:0005886">
    <property type="term" value="C:plasma membrane"/>
    <property type="evidence" value="ECO:0007669"/>
    <property type="project" value="TreeGrafter"/>
</dbReference>
<dbReference type="InterPro" id="IPR004680">
    <property type="entry name" value="Cit_transptr-like_dom"/>
</dbReference>
<feature type="transmembrane region" description="Helical" evidence="7">
    <location>
        <begin position="146"/>
        <end position="169"/>
    </location>
</feature>
<dbReference type="AlphaFoldDB" id="A0A0D3I1T2"/>
<keyword evidence="4" id="KW-0677">Repeat</keyword>
<keyword evidence="10" id="KW-1185">Reference proteome</keyword>
<dbReference type="EnsemblProtists" id="EOD05217">
    <property type="protein sequence ID" value="EOD05217"/>
    <property type="gene ID" value="EMIHUDRAFT_198810"/>
</dbReference>
<keyword evidence="6 7" id="KW-0472">Membrane</keyword>
<dbReference type="Pfam" id="PF03600">
    <property type="entry name" value="CitMHS"/>
    <property type="match status" value="1"/>
</dbReference>
<organism evidence="9 10">
    <name type="scientific">Emiliania huxleyi (strain CCMP1516)</name>
    <dbReference type="NCBI Taxonomy" id="280463"/>
    <lineage>
        <taxon>Eukaryota</taxon>
        <taxon>Haptista</taxon>
        <taxon>Haptophyta</taxon>
        <taxon>Prymnesiophyceae</taxon>
        <taxon>Isochrysidales</taxon>
        <taxon>Noelaerhabdaceae</taxon>
        <taxon>Emiliania</taxon>
    </lineage>
</organism>
<evidence type="ECO:0000313" key="9">
    <source>
        <dbReference type="EnsemblProtists" id="EOD05217"/>
    </source>
</evidence>